<name>A0AA88Y025_PINIB</name>
<proteinExistence type="predicted"/>
<accession>A0AA88Y025</accession>
<keyword evidence="2" id="KW-1185">Reference proteome</keyword>
<gene>
    <name evidence="1" type="ORF">FSP39_018232</name>
</gene>
<dbReference type="SUPFAM" id="SSF47986">
    <property type="entry name" value="DEATH domain"/>
    <property type="match status" value="1"/>
</dbReference>
<dbReference type="AlphaFoldDB" id="A0AA88Y025"/>
<dbReference type="Gene3D" id="1.10.533.10">
    <property type="entry name" value="Death Domain, Fas"/>
    <property type="match status" value="1"/>
</dbReference>
<comment type="caution">
    <text evidence="1">The sequence shown here is derived from an EMBL/GenBank/DDBJ whole genome shotgun (WGS) entry which is preliminary data.</text>
</comment>
<dbReference type="EMBL" id="VSWD01000010">
    <property type="protein sequence ID" value="KAK3091245.1"/>
    <property type="molecule type" value="Genomic_DNA"/>
</dbReference>
<organism evidence="1 2">
    <name type="scientific">Pinctada imbricata</name>
    <name type="common">Atlantic pearl-oyster</name>
    <name type="synonym">Pinctada martensii</name>
    <dbReference type="NCBI Taxonomy" id="66713"/>
    <lineage>
        <taxon>Eukaryota</taxon>
        <taxon>Metazoa</taxon>
        <taxon>Spiralia</taxon>
        <taxon>Lophotrochozoa</taxon>
        <taxon>Mollusca</taxon>
        <taxon>Bivalvia</taxon>
        <taxon>Autobranchia</taxon>
        <taxon>Pteriomorphia</taxon>
        <taxon>Pterioida</taxon>
        <taxon>Pterioidea</taxon>
        <taxon>Pteriidae</taxon>
        <taxon>Pinctada</taxon>
    </lineage>
</organism>
<dbReference type="InterPro" id="IPR011029">
    <property type="entry name" value="DEATH-like_dom_sf"/>
</dbReference>
<evidence type="ECO:0000313" key="1">
    <source>
        <dbReference type="EMBL" id="KAK3091245.1"/>
    </source>
</evidence>
<sequence length="557" mass="65671">MATALQPADLLYIGKLFYSHCRKKSTHHEKRRKGNVCLRKLNLLKNDEIKVIYSLWTGKTAYSFRAEDVLFFEQEEMEYADLYAGILGCHRRSNGHSPFFVVTFVFRCLNNRVISLSLLQRQTEKPNIDEDNRIQVLYQCLVQEFEYMIKRSIELKTENGERIRELMARHLVPYCPGPIEHTSFSSMPDKVADWLKGHQNGGFSNFSDFTHSDQLIPEKLSASDHENNNSDVVIPEGPSDLPPPPPCNPQLSNTETPIVQLPLPCRPKHPELPDPSQVPKIPRKGILRAESLSNVLDMSTDAKEPHYINMSYPHAEDDHVYYYRYYVNIGRVRVKGCKMEFKIQRRSRLSDHMEDINFEAVDHHEKYYEARFQTRRDDSRYQRIFEQNTYSYVRSPNITQRMNFPPDRDKEDDPYWSSNICLYIQSLFQRRTPPNLYRLFDLTQGQYANLAVMLDVTSHVRRCDWTHFAQWIGIKALRDIEIIQHFSYTYKYLAMDIVLGYWEFQYSQGKNVPPCTFDQLRNIVMHIERQDVLRILNQTDTNPQEDEFSDEENDTYL</sequence>
<reference evidence="1" key="1">
    <citation type="submission" date="2019-08" db="EMBL/GenBank/DDBJ databases">
        <title>The improved chromosome-level genome for the pearl oyster Pinctada fucata martensii using PacBio sequencing and Hi-C.</title>
        <authorList>
            <person name="Zheng Z."/>
        </authorList>
    </citation>
    <scope>NUCLEOTIDE SEQUENCE</scope>
    <source>
        <strain evidence="1">ZZ-2019</strain>
        <tissue evidence="1">Adductor muscle</tissue>
    </source>
</reference>
<dbReference type="Proteomes" id="UP001186944">
    <property type="component" value="Unassembled WGS sequence"/>
</dbReference>
<evidence type="ECO:0000313" key="2">
    <source>
        <dbReference type="Proteomes" id="UP001186944"/>
    </source>
</evidence>
<protein>
    <submittedName>
        <fullName evidence="1">Uncharacterized protein</fullName>
    </submittedName>
</protein>